<dbReference type="Proteomes" id="UP000515512">
    <property type="component" value="Chromosome"/>
</dbReference>
<dbReference type="EMBL" id="CP059399">
    <property type="protein sequence ID" value="QLY32464.1"/>
    <property type="molecule type" value="Genomic_DNA"/>
</dbReference>
<evidence type="ECO:0000313" key="2">
    <source>
        <dbReference type="EMBL" id="QLY32464.1"/>
    </source>
</evidence>
<feature type="transmembrane region" description="Helical" evidence="1">
    <location>
        <begin position="134"/>
        <end position="155"/>
    </location>
</feature>
<dbReference type="KEGG" id="nhu:H0264_09530"/>
<dbReference type="RefSeq" id="WP_181583630.1">
    <property type="nucleotide sequence ID" value="NZ_CP059399.1"/>
</dbReference>
<feature type="transmembrane region" description="Helical" evidence="1">
    <location>
        <begin position="87"/>
        <end position="104"/>
    </location>
</feature>
<keyword evidence="1" id="KW-0812">Transmembrane</keyword>
<evidence type="ECO:0000313" key="3">
    <source>
        <dbReference type="Proteomes" id="UP000515512"/>
    </source>
</evidence>
<name>A0A7D6Z647_9NOCA</name>
<feature type="transmembrane region" description="Helical" evidence="1">
    <location>
        <begin position="167"/>
        <end position="186"/>
    </location>
</feature>
<protein>
    <submittedName>
        <fullName evidence="2">DUF4184 family protein</fullName>
    </submittedName>
</protein>
<feature type="transmembrane region" description="Helical" evidence="1">
    <location>
        <begin position="48"/>
        <end position="66"/>
    </location>
</feature>
<feature type="transmembrane region" description="Helical" evidence="1">
    <location>
        <begin position="198"/>
        <end position="222"/>
    </location>
</feature>
<gene>
    <name evidence="2" type="ORF">H0264_09530</name>
</gene>
<keyword evidence="1" id="KW-1133">Transmembrane helix</keyword>
<dbReference type="InterPro" id="IPR025238">
    <property type="entry name" value="DUF4184"/>
</dbReference>
<proteinExistence type="predicted"/>
<keyword evidence="1" id="KW-0472">Membrane</keyword>
<dbReference type="Pfam" id="PF13803">
    <property type="entry name" value="DUF4184"/>
    <property type="match status" value="1"/>
</dbReference>
<reference evidence="2 3" key="1">
    <citation type="submission" date="2020-07" db="EMBL/GenBank/DDBJ databases">
        <authorList>
            <person name="Zhuang K."/>
            <person name="Ran Y."/>
        </authorList>
    </citation>
    <scope>NUCLEOTIDE SEQUENCE [LARGE SCALE GENOMIC DNA]</scope>
    <source>
        <strain evidence="2 3">WCH-YHL-001</strain>
    </source>
</reference>
<organism evidence="2 3">
    <name type="scientific">Nocardia huaxiensis</name>
    <dbReference type="NCBI Taxonomy" id="2755382"/>
    <lineage>
        <taxon>Bacteria</taxon>
        <taxon>Bacillati</taxon>
        <taxon>Actinomycetota</taxon>
        <taxon>Actinomycetes</taxon>
        <taxon>Mycobacteriales</taxon>
        <taxon>Nocardiaceae</taxon>
        <taxon>Nocardia</taxon>
    </lineage>
</organism>
<evidence type="ECO:0000256" key="1">
    <source>
        <dbReference type="SAM" id="Phobius"/>
    </source>
</evidence>
<accession>A0A7D6Z647</accession>
<sequence length="228" mass="24236">MPFTFAHPAAVLPLRRTLWFPGLVAGSIAPDAGYYIPLGPGGELTHSALGLPVDVLLGAALLAIAWMARAPLLRLIGRTTTLSWPGVWRAAAALGVGALTHVAWDSLTHTDGIAVQHWEVLREAVIGPHRVYNVIGYISSALGLLALAWYAARWFRRTRPGPALPHRRWVLTGFACAALLGGLTASTDPVTTISLYDAVRHVLVGAIRAMVIAVGAYVAIAFSTRGKV</sequence>
<dbReference type="AlphaFoldDB" id="A0A7D6Z647"/>
<keyword evidence="3" id="KW-1185">Reference proteome</keyword>